<accession>A0AA38JP03</accession>
<protein>
    <submittedName>
        <fullName evidence="3">Uncharacterized protein</fullName>
    </submittedName>
</protein>
<evidence type="ECO:0000313" key="3">
    <source>
        <dbReference type="EMBL" id="KAJ3735822.1"/>
    </source>
</evidence>
<gene>
    <name evidence="3" type="ORF">DFJ43DRAFT_990573</name>
</gene>
<dbReference type="Proteomes" id="UP001176059">
    <property type="component" value="Unassembled WGS sequence"/>
</dbReference>
<dbReference type="EMBL" id="JANVFO010000007">
    <property type="protein sequence ID" value="KAJ3735822.1"/>
    <property type="molecule type" value="Genomic_DNA"/>
</dbReference>
<dbReference type="AlphaFoldDB" id="A0AA38JP03"/>
<name>A0AA38JP03_9AGAR</name>
<reference evidence="3" key="2">
    <citation type="journal article" date="2023" name="Proc. Natl. Acad. Sci. U.S.A.">
        <title>A global phylogenomic analysis of the shiitake genus Lentinula.</title>
        <authorList>
            <person name="Sierra-Patev S."/>
            <person name="Min B."/>
            <person name="Naranjo-Ortiz M."/>
            <person name="Looney B."/>
            <person name="Konkel Z."/>
            <person name="Slot J.C."/>
            <person name="Sakamoto Y."/>
            <person name="Steenwyk J.L."/>
            <person name="Rokas A."/>
            <person name="Carro J."/>
            <person name="Camarero S."/>
            <person name="Ferreira P."/>
            <person name="Molpeceres G."/>
            <person name="Ruiz-Duenas F.J."/>
            <person name="Serrano A."/>
            <person name="Henrissat B."/>
            <person name="Drula E."/>
            <person name="Hughes K.W."/>
            <person name="Mata J.L."/>
            <person name="Ishikawa N.K."/>
            <person name="Vargas-Isla R."/>
            <person name="Ushijima S."/>
            <person name="Smith C.A."/>
            <person name="Donoghue J."/>
            <person name="Ahrendt S."/>
            <person name="Andreopoulos W."/>
            <person name="He G."/>
            <person name="LaButti K."/>
            <person name="Lipzen A."/>
            <person name="Ng V."/>
            <person name="Riley R."/>
            <person name="Sandor L."/>
            <person name="Barry K."/>
            <person name="Martinez A.T."/>
            <person name="Xiao Y."/>
            <person name="Gibbons J.G."/>
            <person name="Terashima K."/>
            <person name="Grigoriev I.V."/>
            <person name="Hibbett D."/>
        </authorList>
    </citation>
    <scope>NUCLEOTIDE SEQUENCE</scope>
    <source>
        <strain evidence="3">ET3784</strain>
    </source>
</reference>
<sequence length="231" mass="26856">MSNRLASFKGPSTPSSSPVQQRQASITPSSPARVTESTYHRSLRTLLQEIRSTTETWDDLVLIDGLKAIKSLVDLRTELDNAITRAPNRLPRRYLVGPQLEVMDQRISELDAVLAKLQKQFRKLNNLVENLETLVFEAHKNKGWRWVENEPLWTTWSLEKFASSIPEILIHYHRSLNEHIMLANILRSHSVSFDESREAISKWAEQPWLEENGWDAKWEDLCSVEIDRWNK</sequence>
<feature type="coiled-coil region" evidence="1">
    <location>
        <begin position="100"/>
        <end position="134"/>
    </location>
</feature>
<evidence type="ECO:0000256" key="2">
    <source>
        <dbReference type="SAM" id="MobiDB-lite"/>
    </source>
</evidence>
<evidence type="ECO:0000256" key="1">
    <source>
        <dbReference type="SAM" id="Coils"/>
    </source>
</evidence>
<organism evidence="3 4">
    <name type="scientific">Lentinula guzmanii</name>
    <dbReference type="NCBI Taxonomy" id="2804957"/>
    <lineage>
        <taxon>Eukaryota</taxon>
        <taxon>Fungi</taxon>
        <taxon>Dikarya</taxon>
        <taxon>Basidiomycota</taxon>
        <taxon>Agaricomycotina</taxon>
        <taxon>Agaricomycetes</taxon>
        <taxon>Agaricomycetidae</taxon>
        <taxon>Agaricales</taxon>
        <taxon>Marasmiineae</taxon>
        <taxon>Omphalotaceae</taxon>
        <taxon>Lentinula</taxon>
    </lineage>
</organism>
<reference evidence="3" key="1">
    <citation type="submission" date="2022-08" db="EMBL/GenBank/DDBJ databases">
        <authorList>
            <consortium name="DOE Joint Genome Institute"/>
            <person name="Min B."/>
            <person name="Sierra-Patev S."/>
            <person name="Naranjo-Ortiz M."/>
            <person name="Looney B."/>
            <person name="Konkel Z."/>
            <person name="Slot J.C."/>
            <person name="Sakamoto Y."/>
            <person name="Steenwyk J.L."/>
            <person name="Rokas A."/>
            <person name="Carro J."/>
            <person name="Camarero S."/>
            <person name="Ferreira P."/>
            <person name="Molpeceres G."/>
            <person name="Ruiz-duenas F.J."/>
            <person name="Serrano A."/>
            <person name="Henrissat B."/>
            <person name="Drula E."/>
            <person name="Hughes K.W."/>
            <person name="Mata J.L."/>
            <person name="Ishikawa N.K."/>
            <person name="Vargas-Isla R."/>
            <person name="Ushijima S."/>
            <person name="Smith C.A."/>
            <person name="Ahrendt S."/>
            <person name="Andreopoulos W."/>
            <person name="He G."/>
            <person name="LaButti K."/>
            <person name="Lipzen A."/>
            <person name="Ng V."/>
            <person name="Riley R."/>
            <person name="Sandor L."/>
            <person name="Barry K."/>
            <person name="Martinez A.T."/>
            <person name="Xiao Y."/>
            <person name="Gibbons J.G."/>
            <person name="Terashima K."/>
            <person name="Hibbett D.S."/>
            <person name="Grigoriev I.V."/>
        </authorList>
    </citation>
    <scope>NUCLEOTIDE SEQUENCE</scope>
    <source>
        <strain evidence="3">ET3784</strain>
    </source>
</reference>
<keyword evidence="4" id="KW-1185">Reference proteome</keyword>
<comment type="caution">
    <text evidence="3">The sequence shown here is derived from an EMBL/GenBank/DDBJ whole genome shotgun (WGS) entry which is preliminary data.</text>
</comment>
<feature type="region of interest" description="Disordered" evidence="2">
    <location>
        <begin position="1"/>
        <end position="37"/>
    </location>
</feature>
<proteinExistence type="predicted"/>
<keyword evidence="1" id="KW-0175">Coiled coil</keyword>
<evidence type="ECO:0000313" key="4">
    <source>
        <dbReference type="Proteomes" id="UP001176059"/>
    </source>
</evidence>